<gene>
    <name evidence="2" type="ORF">POBO1169_LOCUS6323</name>
</gene>
<protein>
    <recommendedName>
        <fullName evidence="3">Ig-like domain-containing protein</fullName>
    </recommendedName>
</protein>
<sequence>MRALLFCGIACLLVHSTFAINAVTNDPGATIDYNNADAIGPTPQGANMPALFQTTGVQQGGTAEKRMTKETYAKFYTKCVDASTSGSTYTLSYALDGAPAKVVGSAFTASSNPFILIEGLDVGAHSLVVTCTENAKSNAAKTAPLTDVADSSSLTLNWMVASTAAIDVKFDSATPDVYTNSPTTALSFSADMTYNALYHSIAWTCSVNDADFTACGSINTAATSTTVDQSTADDGKYSFKAKITVTYITDCVATPNTCTDLTPQTGHKGTSWILDRTKPEVVVTSFPAAKSQYTEGKKVKFEFACKSGEVSCSYFCSLDGMNSPDYNDDDKEKGYFACTSPLKLAVKNTTTHSFRVYAVDAAGNPSYASIPSDLPMYKYYSDGTGPTVEFTRMDTTASSATQLLADGSLYYALDNDVTITGTTLTLATGVSAATSIADGALPYTDGNGATGSATTLRNDYHTVFQFDYNPTKAVYELEDGAYGAILSMKAVNGIYYYNVLDTTNADFGTLNFKCIHTEFA</sequence>
<reference evidence="2" key="1">
    <citation type="submission" date="2021-01" db="EMBL/GenBank/DDBJ databases">
        <authorList>
            <person name="Corre E."/>
            <person name="Pelletier E."/>
            <person name="Niang G."/>
            <person name="Scheremetjew M."/>
            <person name="Finn R."/>
            <person name="Kale V."/>
            <person name="Holt S."/>
            <person name="Cochrane G."/>
            <person name="Meng A."/>
            <person name="Brown T."/>
            <person name="Cohen L."/>
        </authorList>
    </citation>
    <scope>NUCLEOTIDE SEQUENCE</scope>
    <source>
        <strain evidence="2">CCMP722</strain>
    </source>
</reference>
<feature type="signal peptide" evidence="1">
    <location>
        <begin position="1"/>
        <end position="19"/>
    </location>
</feature>
<keyword evidence="1" id="KW-0732">Signal</keyword>
<evidence type="ECO:0008006" key="3">
    <source>
        <dbReference type="Google" id="ProtNLM"/>
    </source>
</evidence>
<evidence type="ECO:0000313" key="2">
    <source>
        <dbReference type="EMBL" id="CAD8660330.1"/>
    </source>
</evidence>
<organism evidence="2">
    <name type="scientific">Pyramimonas obovata</name>
    <dbReference type="NCBI Taxonomy" id="1411642"/>
    <lineage>
        <taxon>Eukaryota</taxon>
        <taxon>Viridiplantae</taxon>
        <taxon>Chlorophyta</taxon>
        <taxon>Pyramimonadophyceae</taxon>
        <taxon>Pyramimonadales</taxon>
        <taxon>Pyramimonadaceae</taxon>
        <taxon>Pyramimonas</taxon>
        <taxon>Pyramimonas incertae sedis</taxon>
    </lineage>
</organism>
<dbReference type="EMBL" id="HBFA01012144">
    <property type="protein sequence ID" value="CAD8660330.1"/>
    <property type="molecule type" value="Transcribed_RNA"/>
</dbReference>
<proteinExistence type="predicted"/>
<name>A0A7S0R0A6_9CHLO</name>
<feature type="chain" id="PRO_5031160457" description="Ig-like domain-containing protein" evidence="1">
    <location>
        <begin position="20"/>
        <end position="520"/>
    </location>
</feature>
<accession>A0A7S0R0A6</accession>
<dbReference type="AlphaFoldDB" id="A0A7S0R0A6"/>
<evidence type="ECO:0000256" key="1">
    <source>
        <dbReference type="SAM" id="SignalP"/>
    </source>
</evidence>